<dbReference type="InterPro" id="IPR011333">
    <property type="entry name" value="SKP1/BTB/POZ_sf"/>
</dbReference>
<organism evidence="1 2">
    <name type="scientific">Orchesella cincta</name>
    <name type="common">Springtail</name>
    <name type="synonym">Podura cincta</name>
    <dbReference type="NCBI Taxonomy" id="48709"/>
    <lineage>
        <taxon>Eukaryota</taxon>
        <taxon>Metazoa</taxon>
        <taxon>Ecdysozoa</taxon>
        <taxon>Arthropoda</taxon>
        <taxon>Hexapoda</taxon>
        <taxon>Collembola</taxon>
        <taxon>Entomobryomorpha</taxon>
        <taxon>Entomobryoidea</taxon>
        <taxon>Orchesellidae</taxon>
        <taxon>Orchesellinae</taxon>
        <taxon>Orchesella</taxon>
    </lineage>
</organism>
<dbReference type="EMBL" id="LJIJ01001088">
    <property type="protein sequence ID" value="ODM93056.1"/>
    <property type="molecule type" value="Genomic_DNA"/>
</dbReference>
<evidence type="ECO:0000313" key="2">
    <source>
        <dbReference type="Proteomes" id="UP000094527"/>
    </source>
</evidence>
<proteinExistence type="predicted"/>
<accession>A0A1D2MJ53</accession>
<dbReference type="Proteomes" id="UP000094527">
    <property type="component" value="Unassembled WGS sequence"/>
</dbReference>
<dbReference type="AlphaFoldDB" id="A0A1D2MJ53"/>
<comment type="caution">
    <text evidence="1">The sequence shown here is derived from an EMBL/GenBank/DDBJ whole genome shotgun (WGS) entry which is preliminary data.</text>
</comment>
<gene>
    <name evidence="1" type="ORF">Ocin01_13624</name>
</gene>
<reference evidence="1 2" key="1">
    <citation type="journal article" date="2016" name="Genome Biol. Evol.">
        <title>Gene Family Evolution Reflects Adaptation to Soil Environmental Stressors in the Genome of the Collembolan Orchesella cincta.</title>
        <authorList>
            <person name="Faddeeva-Vakhrusheva A."/>
            <person name="Derks M.F."/>
            <person name="Anvar S.Y."/>
            <person name="Agamennone V."/>
            <person name="Suring W."/>
            <person name="Smit S."/>
            <person name="van Straalen N.M."/>
            <person name="Roelofs D."/>
        </authorList>
    </citation>
    <scope>NUCLEOTIDE SEQUENCE [LARGE SCALE GENOMIC DNA]</scope>
    <source>
        <tissue evidence="1">Mixed pool</tissue>
    </source>
</reference>
<protein>
    <submittedName>
        <fullName evidence="1">Uncharacterized protein</fullName>
    </submittedName>
</protein>
<evidence type="ECO:0000313" key="1">
    <source>
        <dbReference type="EMBL" id="ODM93056.1"/>
    </source>
</evidence>
<dbReference type="OrthoDB" id="10249567at2759"/>
<name>A0A1D2MJ53_ORCCI</name>
<dbReference type="Gene3D" id="3.30.710.10">
    <property type="entry name" value="Potassium Channel Kv1.1, Chain A"/>
    <property type="match status" value="1"/>
</dbReference>
<keyword evidence="2" id="KW-1185">Reference proteome</keyword>
<sequence>MKVYLLNTKFQKIDIRKQSCDDGTFLYSGNKYLDIHIQPPNSSDALTELSEKVKSGFRQLVGSEDKEHVFSNGKRNVEVTFCFHPGTGQENAVKIALKGTLLTFLLEEFKKKLKFKMQMVFASADLSAPIIINLELCSAISPNGGTNVLATSDNAWLINQIQTKDHVAAMFIVEANINQVDMSPLLEFRRSLKTTSDDEELTLLLENGVKICCNKAKLEAISPVISNWLQRWQSGEKNVLNLNKTSLSPEAVAAFEKFMMEPDAEKAVEDAVNEPNILMELLKFGDEYIMHPVVEMVKNIFMENLDQWDVDVALRLYLVLREISMEDLKAKAIQTIKANASQLKESQVFPKLLLNQELVTELFVLTLQL</sequence>